<reference evidence="3 4" key="1">
    <citation type="journal article" date="2019" name="Int. J. Syst. Evol. Microbiol.">
        <title>The Global Catalogue of Microorganisms (GCM) 10K type strain sequencing project: providing services to taxonomists for standard genome sequencing and annotation.</title>
        <authorList>
            <consortium name="The Broad Institute Genomics Platform"/>
            <consortium name="The Broad Institute Genome Sequencing Center for Infectious Disease"/>
            <person name="Wu L."/>
            <person name="Ma J."/>
        </authorList>
    </citation>
    <scope>NUCLEOTIDE SEQUENCE [LARGE SCALE GENOMIC DNA]</scope>
    <source>
        <strain evidence="3 4">JCM 10696</strain>
    </source>
</reference>
<evidence type="ECO:0000313" key="4">
    <source>
        <dbReference type="Proteomes" id="UP001500665"/>
    </source>
</evidence>
<protein>
    <submittedName>
        <fullName evidence="3">PucR family transcriptional regulator</fullName>
    </submittedName>
</protein>
<feature type="domain" description="PucR C-terminal helix-turn-helix" evidence="1">
    <location>
        <begin position="354"/>
        <end position="410"/>
    </location>
</feature>
<dbReference type="Proteomes" id="UP001500665">
    <property type="component" value="Unassembled WGS sequence"/>
</dbReference>
<dbReference type="InterPro" id="IPR058663">
    <property type="entry name" value="PucR-like_N"/>
</dbReference>
<gene>
    <name evidence="3" type="ORF">GCM10009550_08820</name>
</gene>
<comment type="caution">
    <text evidence="3">The sequence shown here is derived from an EMBL/GenBank/DDBJ whole genome shotgun (WGS) entry which is preliminary data.</text>
</comment>
<evidence type="ECO:0000259" key="1">
    <source>
        <dbReference type="Pfam" id="PF13556"/>
    </source>
</evidence>
<dbReference type="Gene3D" id="1.10.10.2840">
    <property type="entry name" value="PucR C-terminal helix-turn-helix domain"/>
    <property type="match status" value="1"/>
</dbReference>
<dbReference type="Pfam" id="PF13556">
    <property type="entry name" value="HTH_30"/>
    <property type="match status" value="1"/>
</dbReference>
<dbReference type="PANTHER" id="PTHR33744">
    <property type="entry name" value="CARBOHYDRATE DIACID REGULATOR"/>
    <property type="match status" value="1"/>
</dbReference>
<evidence type="ECO:0000259" key="2">
    <source>
        <dbReference type="Pfam" id="PF25906"/>
    </source>
</evidence>
<feature type="domain" description="PucR-like N-terminal" evidence="2">
    <location>
        <begin position="26"/>
        <end position="191"/>
    </location>
</feature>
<dbReference type="InterPro" id="IPR051448">
    <property type="entry name" value="CdaR-like_regulators"/>
</dbReference>
<dbReference type="Pfam" id="PF25906">
    <property type="entry name" value="PucR-like_N"/>
    <property type="match status" value="1"/>
</dbReference>
<name>A0ABN1QAK9_9ACTN</name>
<organism evidence="3 4">
    <name type="scientific">Actinocorallia libanotica</name>
    <dbReference type="NCBI Taxonomy" id="46162"/>
    <lineage>
        <taxon>Bacteria</taxon>
        <taxon>Bacillati</taxon>
        <taxon>Actinomycetota</taxon>
        <taxon>Actinomycetes</taxon>
        <taxon>Streptosporangiales</taxon>
        <taxon>Thermomonosporaceae</taxon>
        <taxon>Actinocorallia</taxon>
    </lineage>
</organism>
<dbReference type="InterPro" id="IPR025736">
    <property type="entry name" value="PucR_C-HTH_dom"/>
</dbReference>
<dbReference type="PANTHER" id="PTHR33744:SF1">
    <property type="entry name" value="DNA-BINDING TRANSCRIPTIONAL ACTIVATOR ADER"/>
    <property type="match status" value="1"/>
</dbReference>
<keyword evidence="4" id="KW-1185">Reference proteome</keyword>
<dbReference type="InterPro" id="IPR042070">
    <property type="entry name" value="PucR_C-HTH_sf"/>
</dbReference>
<proteinExistence type="predicted"/>
<evidence type="ECO:0000313" key="3">
    <source>
        <dbReference type="EMBL" id="GAA0939907.1"/>
    </source>
</evidence>
<dbReference type="EMBL" id="BAAAHH010000002">
    <property type="protein sequence ID" value="GAA0939907.1"/>
    <property type="molecule type" value="Genomic_DNA"/>
</dbReference>
<sequence>MPLGHSGSTVASVTLTENHELVAEPWRNLPREEAEWIRPHLPDLLEMMVQGVQRHVPEYARPGDAVYEAIVTQAVEYAINHFVAMIADPEVSWKDVHQVYFDVGYGEAVEGRSLEHLQNAMRVTSRIAWRHLAVEAERLGKSHTLVRLLAEANFAFLDELASAAAHGYARAREKAAGEREQRRGRLLSLLLVDPPAAPEVLREQSALAGWPLPQRLAVVVLLPRQGGEGPAGLPPHLLSGHEQGVLCLVVPDPDGPGRVDELAANLAGWTGAMGPSVSADRAGTSLRWARSTLELITSGVVAGRATRKAGFLVRAEDHFPELLLQEGRELASLVAARRFAPLAEAGEKQGLRLAVTLLECLKNGFNATGAAAGLCVHPQTVRYRLGQLQEVLGFDFEDPEVRLELMLLLQMWIREVGKGGEISV</sequence>
<accession>A0ABN1QAK9</accession>